<dbReference type="CDD" id="cd00995">
    <property type="entry name" value="PBP2_NikA_DppA_OppA_like"/>
    <property type="match status" value="1"/>
</dbReference>
<dbReference type="KEGG" id="mbg:BN140_2424"/>
<protein>
    <submittedName>
        <fullName evidence="2">Peptide/nickel transport system transport</fullName>
    </submittedName>
</protein>
<proteinExistence type="predicted"/>
<dbReference type="HOGENOM" id="CLU_017028_8_6_2"/>
<evidence type="ECO:0000313" key="3">
    <source>
        <dbReference type="Proteomes" id="UP000009007"/>
    </source>
</evidence>
<dbReference type="GO" id="GO:0043190">
    <property type="term" value="C:ATP-binding cassette (ABC) transporter complex"/>
    <property type="evidence" value="ECO:0007669"/>
    <property type="project" value="InterPro"/>
</dbReference>
<dbReference type="PIRSF" id="PIRSF002741">
    <property type="entry name" value="MppA"/>
    <property type="match status" value="1"/>
</dbReference>
<dbReference type="PATRIC" id="fig|1201294.9.peg.2705"/>
<dbReference type="SUPFAM" id="SSF53850">
    <property type="entry name" value="Periplasmic binding protein-like II"/>
    <property type="match status" value="1"/>
</dbReference>
<dbReference type="STRING" id="1201294.BN140_2424"/>
<dbReference type="InterPro" id="IPR000914">
    <property type="entry name" value="SBP_5_dom"/>
</dbReference>
<dbReference type="GO" id="GO:0015833">
    <property type="term" value="P:peptide transport"/>
    <property type="evidence" value="ECO:0007669"/>
    <property type="project" value="TreeGrafter"/>
</dbReference>
<dbReference type="BioCyc" id="MBOU1201294:BN140_RS12025-MONOMER"/>
<dbReference type="Gene3D" id="3.40.190.10">
    <property type="entry name" value="Periplasmic binding protein-like II"/>
    <property type="match status" value="1"/>
</dbReference>
<dbReference type="Proteomes" id="UP000009007">
    <property type="component" value="Chromosome I"/>
</dbReference>
<dbReference type="GO" id="GO:1904680">
    <property type="term" value="F:peptide transmembrane transporter activity"/>
    <property type="evidence" value="ECO:0007669"/>
    <property type="project" value="TreeGrafter"/>
</dbReference>
<dbReference type="EMBL" id="HE964772">
    <property type="protein sequence ID" value="CCJ37347.1"/>
    <property type="molecule type" value="Genomic_DNA"/>
</dbReference>
<sequence>MIDRRKPGIILLCCAVFFLACCVPASAAVPGDTDGDTLVSEGELSTAIQGYLNATYAGGSGGLDRAALSLAAHNTLNIPYGQIVVAVSGERDLLQPAYIDAKGVPEGSLIYEGLVTRTRDKGHIGWLATSWESSADGTTWTFHIPEGATWHDGEPVTASDVVFSYDYLKEKGLKNSGVLKHVTSVEPLDDTTVVYYCDCCMPLFPDILSTGPGVAIFPEHIWSAIENPAKQSDPEYIGSGPFKYVSSVSGDSYKLEAYRNYHGTLPYVDKVVRKLYSSQDTQILVLKQGKVDYVYDLAPATARSLQSEKGIGVTQIPAGGKAYEVAFTCDVYPANITGFRQALSHAVNRDRMCGQIDSLATEPTDTVFLVPSLAGDQVNEDTNGLYDYDLDKAKKMLADAGFTLKTEGGKNVLYGPDNTPVTITIPLGDKASINKVDEKIVLVLKEDWDAELGIRIEVENLQADSSAYKKRIGETAVHFDGMPGFFHDDISRLDNFQKSPRGHNYYHFDNATFNDLIDELSNTMDAVERQAIGDELQVILSEQVPCIPVCSMDSFNAYRSDRFAGFDDLILEGGGDINILSHIKPASTEVNR</sequence>
<dbReference type="GeneID" id="13354404"/>
<accession>I7LKV3</accession>
<feature type="domain" description="Solute-binding protein family 5" evidence="1">
    <location>
        <begin position="125"/>
        <end position="500"/>
    </location>
</feature>
<gene>
    <name evidence="2" type="ordered locus">BN140_2424</name>
</gene>
<dbReference type="GO" id="GO:0042597">
    <property type="term" value="C:periplasmic space"/>
    <property type="evidence" value="ECO:0007669"/>
    <property type="project" value="UniProtKB-ARBA"/>
</dbReference>
<dbReference type="PROSITE" id="PS51257">
    <property type="entry name" value="PROKAR_LIPOPROTEIN"/>
    <property type="match status" value="1"/>
</dbReference>
<organism evidence="2 3">
    <name type="scientific">Methanoculleus bourgensis (strain ATCC 43281 / DSM 3045 / OCM 15 / MS2)</name>
    <name type="common">Methanogenium bourgense</name>
    <dbReference type="NCBI Taxonomy" id="1201294"/>
    <lineage>
        <taxon>Archaea</taxon>
        <taxon>Methanobacteriati</taxon>
        <taxon>Methanobacteriota</taxon>
        <taxon>Stenosarchaea group</taxon>
        <taxon>Methanomicrobia</taxon>
        <taxon>Methanomicrobiales</taxon>
        <taxon>Methanomicrobiaceae</taxon>
        <taxon>Methanoculleus</taxon>
    </lineage>
</organism>
<dbReference type="InterPro" id="IPR030678">
    <property type="entry name" value="Peptide/Ni-bd"/>
</dbReference>
<dbReference type="PANTHER" id="PTHR30290">
    <property type="entry name" value="PERIPLASMIC BINDING COMPONENT OF ABC TRANSPORTER"/>
    <property type="match status" value="1"/>
</dbReference>
<dbReference type="Gene3D" id="3.10.105.10">
    <property type="entry name" value="Dipeptide-binding Protein, Domain 3"/>
    <property type="match status" value="1"/>
</dbReference>
<dbReference type="AlphaFoldDB" id="I7LKV3"/>
<evidence type="ECO:0000313" key="2">
    <source>
        <dbReference type="EMBL" id="CCJ37347.1"/>
    </source>
</evidence>
<keyword evidence="3" id="KW-1185">Reference proteome</keyword>
<reference evidence="3" key="1">
    <citation type="journal article" date="2012" name="J. Bacteriol.">
        <title>Complete genome sequence of the hydrogenotrophic, methanogenic archaeon Methanoculleus bourgensis strain MS2T, isolated from a sewage sludge digester.</title>
        <authorList>
            <person name="Maus I."/>
            <person name="Wibberg D."/>
            <person name="Stantscheff R."/>
            <person name="Eikmeyer F.G."/>
            <person name="Seffner A."/>
            <person name="Boelter J."/>
            <person name="Szczepanowski R."/>
            <person name="Blom J."/>
            <person name="Jaenicke S."/>
            <person name="Konig H."/>
            <person name="Puhler A."/>
            <person name="Schluter A."/>
        </authorList>
    </citation>
    <scope>NUCLEOTIDE SEQUENCE [LARGE SCALE GENOMIC DNA]</scope>
    <source>
        <strain evidence="3">ATCC 43281 / DSM 3045 / OCM 15 / MS2</strain>
    </source>
</reference>
<dbReference type="InterPro" id="IPR039424">
    <property type="entry name" value="SBP_5"/>
</dbReference>
<dbReference type="Pfam" id="PF00496">
    <property type="entry name" value="SBP_bac_5"/>
    <property type="match status" value="1"/>
</dbReference>
<evidence type="ECO:0000259" key="1">
    <source>
        <dbReference type="Pfam" id="PF00496"/>
    </source>
</evidence>
<dbReference type="RefSeq" id="WP_014868318.1">
    <property type="nucleotide sequence ID" value="NC_018227.2"/>
</dbReference>
<name>I7LKV3_METBM</name>